<dbReference type="RefSeq" id="WP_307426620.1">
    <property type="nucleotide sequence ID" value="NZ_JAUSVK010000001.1"/>
</dbReference>
<gene>
    <name evidence="6" type="ORF">J3R73_002348</name>
</gene>
<comment type="caution">
    <text evidence="4">Lacks conserved residue(s) required for the propagation of feature annotation.</text>
</comment>
<evidence type="ECO:0000256" key="4">
    <source>
        <dbReference type="HAMAP-Rule" id="MF_02091"/>
    </source>
</evidence>
<protein>
    <recommendedName>
        <fullName evidence="4">Uncharacterized MFS-type transporter J3R73_002348</fullName>
    </recommendedName>
</protein>
<keyword evidence="4" id="KW-0813">Transport</keyword>
<keyword evidence="2 4" id="KW-1133">Transmembrane helix</keyword>
<evidence type="ECO:0000256" key="3">
    <source>
        <dbReference type="ARBA" id="ARBA00023136"/>
    </source>
</evidence>
<dbReference type="InterPro" id="IPR011701">
    <property type="entry name" value="MFS"/>
</dbReference>
<name>A0ABU0FDF8_9HYPH</name>
<feature type="transmembrane region" description="Helical" evidence="4">
    <location>
        <begin position="177"/>
        <end position="200"/>
    </location>
</feature>
<reference evidence="6 7" key="1">
    <citation type="submission" date="2023-07" db="EMBL/GenBank/DDBJ databases">
        <title>Genomic Encyclopedia of Type Strains, Phase IV (KMG-IV): sequencing the most valuable type-strain genomes for metagenomic binning, comparative biology and taxonomic classification.</title>
        <authorList>
            <person name="Goeker M."/>
        </authorList>
    </citation>
    <scope>NUCLEOTIDE SEQUENCE [LARGE SCALE GENOMIC DNA]</scope>
    <source>
        <strain evidence="6 7">DSM 5896</strain>
    </source>
</reference>
<feature type="domain" description="Major facilitator superfamily (MFS) profile" evidence="5">
    <location>
        <begin position="178"/>
        <end position="400"/>
    </location>
</feature>
<sequence length="400" mass="40946">MTELDKPVIAAPASNPVTALVPLIAIVFFGFLAIGIPLPVIPVEVHDVLGFSPVTAGWAVGIQSLATVLTRQAAGRICDMSGPRTAVLAGLPLASLAGVFYLVAAAFADPLVHLAFLFVGRLVLGVAESLFLTGAMAWGIVRVGPAHTGKVMAWQGIAIYAAVGIGAPLGIEAMVRWQFAGAALSTVLLPLAGVLVALALPRPALLHHSAERVPFYRVVGLIWRHGLAMSLATAPFAALAAFVALYYASRGWTGAGYPVMGFGAGYIVMRLFFAGLPDRMGGARVAAMSLPLECVGQLVLFAAPGSFVAFLGAVLTGVGFSLVFPAMGVEAVRRVPAHSRGLAVGGFVAFFDVALGLTGPAAGLLASGFGYRAIFLGGALCSALALAMACAFALPARQKA</sequence>
<dbReference type="PANTHER" id="PTHR23531:SF1">
    <property type="entry name" value="QUINOLENE RESISTANCE PROTEIN NORA"/>
    <property type="match status" value="1"/>
</dbReference>
<feature type="transmembrane region" description="Helical" evidence="4">
    <location>
        <begin position="373"/>
        <end position="394"/>
    </location>
</feature>
<organism evidence="6 7">
    <name type="scientific">Labrys monachus</name>
    <dbReference type="NCBI Taxonomy" id="217067"/>
    <lineage>
        <taxon>Bacteria</taxon>
        <taxon>Pseudomonadati</taxon>
        <taxon>Pseudomonadota</taxon>
        <taxon>Alphaproteobacteria</taxon>
        <taxon>Hyphomicrobiales</taxon>
        <taxon>Xanthobacteraceae</taxon>
        <taxon>Labrys</taxon>
    </lineage>
</organism>
<evidence type="ECO:0000256" key="2">
    <source>
        <dbReference type="ARBA" id="ARBA00022989"/>
    </source>
</evidence>
<dbReference type="NCBIfam" id="NF003477">
    <property type="entry name" value="PRK05122.1"/>
    <property type="match status" value="1"/>
</dbReference>
<feature type="transmembrane region" description="Helical" evidence="4">
    <location>
        <begin position="254"/>
        <end position="273"/>
    </location>
</feature>
<keyword evidence="4" id="KW-1003">Cell membrane</keyword>
<keyword evidence="7" id="KW-1185">Reference proteome</keyword>
<proteinExistence type="inferred from homology"/>
<feature type="transmembrane region" description="Helical" evidence="4">
    <location>
        <begin position="20"/>
        <end position="43"/>
    </location>
</feature>
<comment type="subcellular location">
    <subcellularLocation>
        <location evidence="4">Cell inner membrane</location>
        <topology evidence="4">Multi-pass membrane protein</topology>
    </subcellularLocation>
</comment>
<evidence type="ECO:0000313" key="7">
    <source>
        <dbReference type="Proteomes" id="UP001237448"/>
    </source>
</evidence>
<dbReference type="SUPFAM" id="SSF103473">
    <property type="entry name" value="MFS general substrate transporter"/>
    <property type="match status" value="1"/>
</dbReference>
<dbReference type="Gene3D" id="1.20.1250.20">
    <property type="entry name" value="MFS general substrate transporter like domains"/>
    <property type="match status" value="1"/>
</dbReference>
<evidence type="ECO:0000256" key="1">
    <source>
        <dbReference type="ARBA" id="ARBA00022692"/>
    </source>
</evidence>
<evidence type="ECO:0000313" key="6">
    <source>
        <dbReference type="EMBL" id="MDQ0392556.1"/>
    </source>
</evidence>
<keyword evidence="4" id="KW-0997">Cell inner membrane</keyword>
<feature type="transmembrane region" description="Helical" evidence="4">
    <location>
        <begin position="309"/>
        <end position="329"/>
    </location>
</feature>
<feature type="transmembrane region" description="Helical" evidence="4">
    <location>
        <begin position="86"/>
        <end position="108"/>
    </location>
</feature>
<feature type="transmembrane region" description="Helical" evidence="4">
    <location>
        <begin position="341"/>
        <end position="367"/>
    </location>
</feature>
<dbReference type="PROSITE" id="PS50850">
    <property type="entry name" value="MFS"/>
    <property type="match status" value="1"/>
</dbReference>
<comment type="similarity">
    <text evidence="4">Belongs to the major facilitator superfamily. YfcJ family.</text>
</comment>
<evidence type="ECO:0000259" key="5">
    <source>
        <dbReference type="PROSITE" id="PS50850"/>
    </source>
</evidence>
<dbReference type="EMBL" id="JAUSVK010000001">
    <property type="protein sequence ID" value="MDQ0392556.1"/>
    <property type="molecule type" value="Genomic_DNA"/>
</dbReference>
<accession>A0ABU0FDF8</accession>
<dbReference type="InterPro" id="IPR052714">
    <property type="entry name" value="MFS_Exporter"/>
</dbReference>
<keyword evidence="1 4" id="KW-0812">Transmembrane</keyword>
<dbReference type="InterPro" id="IPR037541">
    <property type="entry name" value="MFS_YfcJ"/>
</dbReference>
<comment type="caution">
    <text evidence="6">The sequence shown here is derived from an EMBL/GenBank/DDBJ whole genome shotgun (WGS) entry which is preliminary data.</text>
</comment>
<dbReference type="PANTHER" id="PTHR23531">
    <property type="entry name" value="QUINOLENE RESISTANCE PROTEIN NORA"/>
    <property type="match status" value="1"/>
</dbReference>
<feature type="transmembrane region" description="Helical" evidence="4">
    <location>
        <begin position="114"/>
        <end position="141"/>
    </location>
</feature>
<dbReference type="InterPro" id="IPR036259">
    <property type="entry name" value="MFS_trans_sf"/>
</dbReference>
<dbReference type="InterPro" id="IPR020846">
    <property type="entry name" value="MFS_dom"/>
</dbReference>
<dbReference type="Proteomes" id="UP001237448">
    <property type="component" value="Unassembled WGS sequence"/>
</dbReference>
<dbReference type="NCBIfam" id="NF009048">
    <property type="entry name" value="PRK12382.1"/>
    <property type="match status" value="1"/>
</dbReference>
<keyword evidence="3 4" id="KW-0472">Membrane</keyword>
<dbReference type="HAMAP" id="MF_02091">
    <property type="entry name" value="MFS_YfcJ"/>
    <property type="match status" value="1"/>
</dbReference>
<feature type="transmembrane region" description="Helical" evidence="4">
    <location>
        <begin position="153"/>
        <end position="171"/>
    </location>
</feature>
<feature type="transmembrane region" description="Helical" evidence="4">
    <location>
        <begin position="55"/>
        <end position="74"/>
    </location>
</feature>
<dbReference type="Pfam" id="PF07690">
    <property type="entry name" value="MFS_1"/>
    <property type="match status" value="1"/>
</dbReference>
<feature type="transmembrane region" description="Helical" evidence="4">
    <location>
        <begin position="221"/>
        <end position="248"/>
    </location>
</feature>